<proteinExistence type="predicted"/>
<feature type="transmembrane region" description="Helical" evidence="1">
    <location>
        <begin position="164"/>
        <end position="185"/>
    </location>
</feature>
<name>A0A9R1QZY9_TRITD</name>
<gene>
    <name evidence="3" type="ORF">TRITD_3Bv1G281170</name>
</gene>
<accession>A0A9R1QZY9</accession>
<dbReference type="EMBL" id="LT934116">
    <property type="protein sequence ID" value="VAH86580.1"/>
    <property type="molecule type" value="Genomic_DNA"/>
</dbReference>
<evidence type="ECO:0000259" key="2">
    <source>
        <dbReference type="Pfam" id="PF13968"/>
    </source>
</evidence>
<feature type="transmembrane region" description="Helical" evidence="1">
    <location>
        <begin position="29"/>
        <end position="47"/>
    </location>
</feature>
<dbReference type="InterPro" id="IPR025315">
    <property type="entry name" value="DUF4220"/>
</dbReference>
<dbReference type="PANTHER" id="PTHR31325">
    <property type="entry name" value="OS01G0798800 PROTEIN-RELATED"/>
    <property type="match status" value="1"/>
</dbReference>
<feature type="transmembrane region" description="Helical" evidence="1">
    <location>
        <begin position="348"/>
        <end position="368"/>
    </location>
</feature>
<feature type="transmembrane region" description="Helical" evidence="1">
    <location>
        <begin position="97"/>
        <end position="120"/>
    </location>
</feature>
<feature type="transmembrane region" description="Helical" evidence="1">
    <location>
        <begin position="294"/>
        <end position="313"/>
    </location>
</feature>
<feature type="domain" description="DUF4220" evidence="2">
    <location>
        <begin position="66"/>
        <end position="492"/>
    </location>
</feature>
<dbReference type="Pfam" id="PF13968">
    <property type="entry name" value="DUF4220"/>
    <property type="match status" value="1"/>
</dbReference>
<dbReference type="Gramene" id="TRITD3Bv1G281170.1">
    <property type="protein sequence ID" value="TRITD3Bv1G281170.1"/>
    <property type="gene ID" value="TRITD3Bv1G281170"/>
</dbReference>
<evidence type="ECO:0000313" key="4">
    <source>
        <dbReference type="Proteomes" id="UP000324705"/>
    </source>
</evidence>
<dbReference type="Pfam" id="PF04578">
    <property type="entry name" value="DUF594"/>
    <property type="match status" value="1"/>
</dbReference>
<feature type="transmembrane region" description="Helical" evidence="1">
    <location>
        <begin position="408"/>
        <end position="429"/>
    </location>
</feature>
<evidence type="ECO:0000256" key="1">
    <source>
        <dbReference type="SAM" id="Phobius"/>
    </source>
</evidence>
<dbReference type="OMA" id="GWHILAC"/>
<organism evidence="3 4">
    <name type="scientific">Triticum turgidum subsp. durum</name>
    <name type="common">Durum wheat</name>
    <name type="synonym">Triticum durum</name>
    <dbReference type="NCBI Taxonomy" id="4567"/>
    <lineage>
        <taxon>Eukaryota</taxon>
        <taxon>Viridiplantae</taxon>
        <taxon>Streptophyta</taxon>
        <taxon>Embryophyta</taxon>
        <taxon>Tracheophyta</taxon>
        <taxon>Spermatophyta</taxon>
        <taxon>Magnoliopsida</taxon>
        <taxon>Liliopsida</taxon>
        <taxon>Poales</taxon>
        <taxon>Poaceae</taxon>
        <taxon>BOP clade</taxon>
        <taxon>Pooideae</taxon>
        <taxon>Triticodae</taxon>
        <taxon>Triticeae</taxon>
        <taxon>Triticinae</taxon>
        <taxon>Triticum</taxon>
    </lineage>
</organism>
<keyword evidence="1" id="KW-0472">Membrane</keyword>
<keyword evidence="1" id="KW-0812">Transmembrane</keyword>
<dbReference type="InterPro" id="IPR007658">
    <property type="entry name" value="DUF594"/>
</dbReference>
<protein>
    <recommendedName>
        <fullName evidence="2">DUF4220 domain-containing protein</fullName>
    </recommendedName>
</protein>
<keyword evidence="1" id="KW-1133">Transmembrane helix</keyword>
<reference evidence="3 4" key="1">
    <citation type="submission" date="2017-09" db="EMBL/GenBank/DDBJ databases">
        <authorList>
            <consortium name="International Durum Wheat Genome Sequencing Consortium (IDWGSC)"/>
            <person name="Milanesi L."/>
        </authorList>
    </citation>
    <scope>NUCLEOTIDE SEQUENCE [LARGE SCALE GENOMIC DNA]</scope>
    <source>
        <strain evidence="4">cv. Svevo</strain>
    </source>
</reference>
<dbReference type="Proteomes" id="UP000324705">
    <property type="component" value="Chromosome 3B"/>
</dbReference>
<dbReference type="AlphaFoldDB" id="A0A9R1QZY9"/>
<feature type="transmembrane region" description="Helical" evidence="1">
    <location>
        <begin position="59"/>
        <end position="77"/>
    </location>
</feature>
<evidence type="ECO:0000313" key="3">
    <source>
        <dbReference type="EMBL" id="VAH86580.1"/>
    </source>
</evidence>
<keyword evidence="4" id="KW-1185">Reference proteome</keyword>
<feature type="transmembrane region" description="Helical" evidence="1">
    <location>
        <begin position="132"/>
        <end position="152"/>
    </location>
</feature>
<sequence>MANDTEECSRIAVTYFIKGVNAQLWRSNALIAANAILVLIMVAISASGRHYHQVGVTRFLFRGATTLYLPIISYVTSSMGKYYTEGLDVQCSGQTNIVMLLIWTVLVQIVGTNTSATIVVDGKDRQNHGPSIELLVRTIWTSYLVFYYSRLYLILLPRTSEQKFWNFLIVLCVLSLFKVTLKFYAFQKARRSFALGRNHRLVDGYMTQLIGESHRASEDELIPPFIVMGEEKQEIEKTFHGYTIKKRNNSLVTIDRVWQMATDNDILLARCPWLRDLCLSFALFKLLKHQFAKCHLTVFGSINAFNFVLNVLVNKGNPDTVFRVIADEVSFVLDYYYSSLPTSSFGRLLPVLNIIVSLSIIIWCLLVMPRMSMFFIRPLSHSQIWCFTPCKLPKDIEAIRWNMDNHMLYFGNLVLSFLPTFLLIVAVIFVEAWQIISYLCSNWFKLTLFSSYVTHVSWQQSPCMRRLFGLVLKFKIKFMQNWTDQMGQISLVAHSQPEKCVLSQPFFYFSSPRPRVRRINIPSEVKASIIDTLKSSKGCLSKGTAALLDNGIGNHVLWACEEQDISHIILVWHIATDIFKAGHGASTDCSADKKTAMHMSQYCVYMMASTPELLPPDKGWSKKLYKIVSEDIKHTFAGGSVSVEYDIMVQLLGEESRHEVVKRGARLGKQLVELIPDEETGWHILACFWSELILYVAPSHNVNAHKKARAHGTELVTLIWALLRHAGVIDRPDTQVVP</sequence>